<evidence type="ECO:0000313" key="4">
    <source>
        <dbReference type="EMBL" id="KAK8863247.1"/>
    </source>
</evidence>
<gene>
    <name evidence="4" type="ORF">PGQ11_009482</name>
</gene>
<keyword evidence="1 4" id="KW-0378">Hydrolase</keyword>
<evidence type="ECO:0000259" key="3">
    <source>
        <dbReference type="Pfam" id="PF00561"/>
    </source>
</evidence>
<dbReference type="PRINTS" id="PR00412">
    <property type="entry name" value="EPOXHYDRLASE"/>
</dbReference>
<feature type="domain" description="AB hydrolase-1" evidence="3">
    <location>
        <begin position="38"/>
        <end position="197"/>
    </location>
</feature>
<sequence>MDFNLPRQEFTVSRGYKYSYVHIAAASAAAGDGNNNKPTLLLLHGWPSHIDDWIYQIRHFQAQGYGLVVPDMLGYGGSSCPAEAGEYRLKPLSEDLAELLDHALGTGKQVVGVGHDWGANVLSRFALYYPDRLQGAAFLGIGPAGPGTPFDLDAINEMTRKATGTEMLGYISYVARDAGSREMMERHAESVMDILFTDDPKTWDVHFHPLQGFKTFIEEGRRQKVGDWFPPELRRRHLETFGRDGGYLGASQYYKMLDRNLSVRDEGDDHLKDAKITLPSLLIVPEEPVAAREMQIGMLRAWAPGLGEEGVVTVRSGHWVHLEKREEVNGALERFIQGLGTGG</sequence>
<organism evidence="4 5">
    <name type="scientific">Apiospora arundinis</name>
    <dbReference type="NCBI Taxonomy" id="335852"/>
    <lineage>
        <taxon>Eukaryota</taxon>
        <taxon>Fungi</taxon>
        <taxon>Dikarya</taxon>
        <taxon>Ascomycota</taxon>
        <taxon>Pezizomycotina</taxon>
        <taxon>Sordariomycetes</taxon>
        <taxon>Xylariomycetidae</taxon>
        <taxon>Amphisphaeriales</taxon>
        <taxon>Apiosporaceae</taxon>
        <taxon>Apiospora</taxon>
    </lineage>
</organism>
<dbReference type="InterPro" id="IPR000073">
    <property type="entry name" value="AB_hydrolase_1"/>
</dbReference>
<evidence type="ECO:0000256" key="2">
    <source>
        <dbReference type="ARBA" id="ARBA00038334"/>
    </source>
</evidence>
<name>A0ABR2IIX1_9PEZI</name>
<dbReference type="Proteomes" id="UP001390339">
    <property type="component" value="Unassembled WGS sequence"/>
</dbReference>
<evidence type="ECO:0000256" key="1">
    <source>
        <dbReference type="ARBA" id="ARBA00022801"/>
    </source>
</evidence>
<comment type="similarity">
    <text evidence="2">Belongs to the AB hydrolase superfamily. Epoxide hydrolase family.</text>
</comment>
<dbReference type="PANTHER" id="PTHR43329">
    <property type="entry name" value="EPOXIDE HYDROLASE"/>
    <property type="match status" value="1"/>
</dbReference>
<dbReference type="InterPro" id="IPR000639">
    <property type="entry name" value="Epox_hydrolase-like"/>
</dbReference>
<reference evidence="4 5" key="1">
    <citation type="journal article" date="2024" name="IMA Fungus">
        <title>Apiospora arundinis, a panoply of carbohydrate-active enzymes and secondary metabolites.</title>
        <authorList>
            <person name="Sorensen T."/>
            <person name="Petersen C."/>
            <person name="Muurmann A.T."/>
            <person name="Christiansen J.V."/>
            <person name="Brundto M.L."/>
            <person name="Overgaard C.K."/>
            <person name="Boysen A.T."/>
            <person name="Wollenberg R.D."/>
            <person name="Larsen T.O."/>
            <person name="Sorensen J.L."/>
            <person name="Nielsen K.L."/>
            <person name="Sondergaard T.E."/>
        </authorList>
    </citation>
    <scope>NUCLEOTIDE SEQUENCE [LARGE SCALE GENOMIC DNA]</scope>
    <source>
        <strain evidence="4 5">AAU 773</strain>
    </source>
</reference>
<comment type="caution">
    <text evidence="4">The sequence shown here is derived from an EMBL/GenBank/DDBJ whole genome shotgun (WGS) entry which is preliminary data.</text>
</comment>
<dbReference type="InterPro" id="IPR029058">
    <property type="entry name" value="AB_hydrolase_fold"/>
</dbReference>
<dbReference type="Pfam" id="PF00561">
    <property type="entry name" value="Abhydrolase_1"/>
    <property type="match status" value="1"/>
</dbReference>
<dbReference type="EMBL" id="JAPCWZ010000005">
    <property type="protein sequence ID" value="KAK8863247.1"/>
    <property type="molecule type" value="Genomic_DNA"/>
</dbReference>
<accession>A0ABR2IIX1</accession>
<dbReference type="GO" id="GO:0016787">
    <property type="term" value="F:hydrolase activity"/>
    <property type="evidence" value="ECO:0007669"/>
    <property type="project" value="UniProtKB-KW"/>
</dbReference>
<protein>
    <submittedName>
        <fullName evidence="4">Alpha/Beta hydrolase protein</fullName>
    </submittedName>
</protein>
<dbReference type="SUPFAM" id="SSF53474">
    <property type="entry name" value="alpha/beta-Hydrolases"/>
    <property type="match status" value="1"/>
</dbReference>
<dbReference type="Gene3D" id="3.40.50.1820">
    <property type="entry name" value="alpha/beta hydrolase"/>
    <property type="match status" value="1"/>
</dbReference>
<keyword evidence="5" id="KW-1185">Reference proteome</keyword>
<proteinExistence type="inferred from homology"/>
<evidence type="ECO:0000313" key="5">
    <source>
        <dbReference type="Proteomes" id="UP001390339"/>
    </source>
</evidence>